<proteinExistence type="predicted"/>
<reference evidence="2" key="1">
    <citation type="journal article" date="2019" name="Int. J. Syst. Evol. Microbiol.">
        <title>The Global Catalogue of Microorganisms (GCM) 10K type strain sequencing project: providing services to taxonomists for standard genome sequencing and annotation.</title>
        <authorList>
            <consortium name="The Broad Institute Genomics Platform"/>
            <consortium name="The Broad Institute Genome Sequencing Center for Infectious Disease"/>
            <person name="Wu L."/>
            <person name="Ma J."/>
        </authorList>
    </citation>
    <scope>NUCLEOTIDE SEQUENCE [LARGE SCALE GENOMIC DNA]</scope>
    <source>
        <strain evidence="2">CECT 7698</strain>
    </source>
</reference>
<dbReference type="Proteomes" id="UP001595579">
    <property type="component" value="Unassembled WGS sequence"/>
</dbReference>
<dbReference type="EMBL" id="JBHRUG010000017">
    <property type="protein sequence ID" value="MFC3283392.1"/>
    <property type="molecule type" value="Genomic_DNA"/>
</dbReference>
<protein>
    <submittedName>
        <fullName evidence="1">Uncharacterized protein</fullName>
    </submittedName>
</protein>
<evidence type="ECO:0000313" key="2">
    <source>
        <dbReference type="Proteomes" id="UP001595579"/>
    </source>
</evidence>
<name>A0ABV7LM74_9GAMM</name>
<accession>A0ABV7LM74</accession>
<organism evidence="1 2">
    <name type="scientific">Litchfieldella rifensis</name>
    <dbReference type="NCBI Taxonomy" id="762643"/>
    <lineage>
        <taxon>Bacteria</taxon>
        <taxon>Pseudomonadati</taxon>
        <taxon>Pseudomonadota</taxon>
        <taxon>Gammaproteobacteria</taxon>
        <taxon>Oceanospirillales</taxon>
        <taxon>Halomonadaceae</taxon>
        <taxon>Litchfieldella</taxon>
    </lineage>
</organism>
<sequence>MTRFSLASRGSRHGLVPAAPRWFRQLAVLALGGTLLAGCAAQPGADLPPYGDSVRHMKEQQTYNPGDEVTPLSGDKAAEAMRAYRLPAGGARQGGMSPALP</sequence>
<keyword evidence="2" id="KW-1185">Reference proteome</keyword>
<evidence type="ECO:0000313" key="1">
    <source>
        <dbReference type="EMBL" id="MFC3283392.1"/>
    </source>
</evidence>
<dbReference type="RefSeq" id="WP_386772462.1">
    <property type="nucleotide sequence ID" value="NZ_JBHRUG010000017.1"/>
</dbReference>
<comment type="caution">
    <text evidence="1">The sequence shown here is derived from an EMBL/GenBank/DDBJ whole genome shotgun (WGS) entry which is preliminary data.</text>
</comment>
<gene>
    <name evidence="1" type="ORF">ACFOEV_07210</name>
</gene>